<reference evidence="6 7" key="1">
    <citation type="journal article" date="2017" name="Genome Biol. Evol.">
        <title>Phytophthora megakarya and P. palmivora, closely related causal agents of cacao black pod rot, underwent increases in genome sizes and gene numbers by different mechanisms.</title>
        <authorList>
            <person name="Ali S.S."/>
            <person name="Shao J."/>
            <person name="Lary D.J."/>
            <person name="Kronmiller B."/>
            <person name="Shen D."/>
            <person name="Strem M.D."/>
            <person name="Amoako-Attah I."/>
            <person name="Akrofi A.Y."/>
            <person name="Begoude B.A."/>
            <person name="Ten Hoopen G.M."/>
            <person name="Coulibaly K."/>
            <person name="Kebe B.I."/>
            <person name="Melnick R.L."/>
            <person name="Guiltinan M.J."/>
            <person name="Tyler B.M."/>
            <person name="Meinhardt L.W."/>
            <person name="Bailey B.A."/>
        </authorList>
    </citation>
    <scope>NUCLEOTIDE SEQUENCE [LARGE SCALE GENOMIC DNA]</scope>
    <source>
        <strain evidence="7">sbr112.9</strain>
    </source>
</reference>
<protein>
    <recommendedName>
        <fullName evidence="5">RxLR effector protein</fullName>
    </recommendedName>
</protein>
<evidence type="ECO:0000256" key="4">
    <source>
        <dbReference type="ARBA" id="ARBA00022729"/>
    </source>
</evidence>
<evidence type="ECO:0000256" key="1">
    <source>
        <dbReference type="ARBA" id="ARBA00004613"/>
    </source>
</evidence>
<dbReference type="InterPro" id="IPR031825">
    <property type="entry name" value="RXLR"/>
</dbReference>
<dbReference type="AlphaFoldDB" id="A0A2P4X8F3"/>
<evidence type="ECO:0000313" key="7">
    <source>
        <dbReference type="Proteomes" id="UP000237271"/>
    </source>
</evidence>
<dbReference type="OrthoDB" id="114087at2759"/>
<sequence length="136" mass="15059">MRPLSALYVAMATGFLVTCDATTNSDQSKTMLSGSPHYGRSLGTGHEYDASGRFLRVHQENEEERVLEAIKNAMNKAEVKSAAKKILKGKSEANAVYKTWAEKYSKLQIGTLLNVGKKKQYEPVYNGYVAYMNALS</sequence>
<evidence type="ECO:0000256" key="2">
    <source>
        <dbReference type="ARBA" id="ARBA00010400"/>
    </source>
</evidence>
<comment type="subcellular location">
    <subcellularLocation>
        <location evidence="1 5">Secreted</location>
    </subcellularLocation>
</comment>
<accession>A0A2P4X8F3</accession>
<feature type="signal peptide" evidence="5">
    <location>
        <begin position="1"/>
        <end position="21"/>
    </location>
</feature>
<keyword evidence="7" id="KW-1185">Reference proteome</keyword>
<keyword evidence="4 5" id="KW-0732">Signal</keyword>
<evidence type="ECO:0000256" key="3">
    <source>
        <dbReference type="ARBA" id="ARBA00022525"/>
    </source>
</evidence>
<evidence type="ECO:0000313" key="6">
    <source>
        <dbReference type="EMBL" id="POM61828.1"/>
    </source>
</evidence>
<organism evidence="6 7">
    <name type="scientific">Phytophthora palmivora</name>
    <dbReference type="NCBI Taxonomy" id="4796"/>
    <lineage>
        <taxon>Eukaryota</taxon>
        <taxon>Sar</taxon>
        <taxon>Stramenopiles</taxon>
        <taxon>Oomycota</taxon>
        <taxon>Peronosporomycetes</taxon>
        <taxon>Peronosporales</taxon>
        <taxon>Peronosporaceae</taxon>
        <taxon>Phytophthora</taxon>
    </lineage>
</organism>
<comment type="function">
    <text evidence="5">Effector that suppresses plant defense responses during pathogen infection.</text>
</comment>
<dbReference type="Pfam" id="PF16810">
    <property type="entry name" value="RXLR"/>
    <property type="match status" value="1"/>
</dbReference>
<name>A0A2P4X8F3_9STRA</name>
<proteinExistence type="inferred from homology"/>
<dbReference type="GO" id="GO:0005576">
    <property type="term" value="C:extracellular region"/>
    <property type="evidence" value="ECO:0007669"/>
    <property type="project" value="UniProtKB-SubCell"/>
</dbReference>
<feature type="chain" id="PRO_5028518819" description="RxLR effector protein" evidence="5">
    <location>
        <begin position="22"/>
        <end position="136"/>
    </location>
</feature>
<dbReference type="Gene3D" id="1.10.10.2460">
    <property type="match status" value="1"/>
</dbReference>
<keyword evidence="3 5" id="KW-0964">Secreted</keyword>
<dbReference type="Proteomes" id="UP000237271">
    <property type="component" value="Unassembled WGS sequence"/>
</dbReference>
<comment type="similarity">
    <text evidence="2 5">Belongs to the RxLR effector family.</text>
</comment>
<gene>
    <name evidence="6" type="ORF">PHPALM_29097</name>
</gene>
<dbReference type="EMBL" id="NCKW01015772">
    <property type="protein sequence ID" value="POM61828.1"/>
    <property type="molecule type" value="Genomic_DNA"/>
</dbReference>
<comment type="caution">
    <text evidence="6">The sequence shown here is derived from an EMBL/GenBank/DDBJ whole genome shotgun (WGS) entry which is preliminary data.</text>
</comment>
<evidence type="ECO:0000256" key="5">
    <source>
        <dbReference type="RuleBase" id="RU367124"/>
    </source>
</evidence>